<dbReference type="Pfam" id="PF00700">
    <property type="entry name" value="Flagellin_C"/>
    <property type="match status" value="1"/>
</dbReference>
<dbReference type="GO" id="GO:0009288">
    <property type="term" value="C:bacterial-type flagellum"/>
    <property type="evidence" value="ECO:0007669"/>
    <property type="project" value="UniProtKB-SubCell"/>
</dbReference>
<accession>A0A7Y7IUA4</accession>
<dbReference type="Proteomes" id="UP000534870">
    <property type="component" value="Unassembled WGS sequence"/>
</dbReference>
<evidence type="ECO:0000259" key="4">
    <source>
        <dbReference type="Pfam" id="PF00700"/>
    </source>
</evidence>
<feature type="domain" description="Flagellin C-terminal" evidence="4">
    <location>
        <begin position="280"/>
        <end position="358"/>
    </location>
</feature>
<comment type="similarity">
    <text evidence="2">Belongs to the bacterial flagellin family.</text>
</comment>
<evidence type="ECO:0000313" key="5">
    <source>
        <dbReference type="EMBL" id="NVN10213.1"/>
    </source>
</evidence>
<name>A0A7Y7IUA4_9PROT</name>
<comment type="subcellular location">
    <subcellularLocation>
        <location evidence="1">Bacterial flagellum</location>
    </subcellularLocation>
</comment>
<keyword evidence="5" id="KW-0966">Cell projection</keyword>
<dbReference type="PANTHER" id="PTHR42792">
    <property type="entry name" value="FLAGELLIN"/>
    <property type="match status" value="1"/>
</dbReference>
<dbReference type="EMBL" id="JABXXP010000023">
    <property type="protein sequence ID" value="NVN10213.1"/>
    <property type="molecule type" value="Genomic_DNA"/>
</dbReference>
<organism evidence="5 6">
    <name type="scientific">Nguyenibacter vanlangensis</name>
    <dbReference type="NCBI Taxonomy" id="1216886"/>
    <lineage>
        <taxon>Bacteria</taxon>
        <taxon>Pseudomonadati</taxon>
        <taxon>Pseudomonadota</taxon>
        <taxon>Alphaproteobacteria</taxon>
        <taxon>Acetobacterales</taxon>
        <taxon>Acetobacteraceae</taxon>
        <taxon>Nguyenibacter</taxon>
    </lineage>
</organism>
<evidence type="ECO:0000256" key="3">
    <source>
        <dbReference type="ARBA" id="ARBA00023143"/>
    </source>
</evidence>
<gene>
    <name evidence="5" type="ORF">HUK84_03460</name>
</gene>
<dbReference type="NCBIfam" id="NF006489">
    <property type="entry name" value="PRK08913.1"/>
    <property type="match status" value="1"/>
</dbReference>
<reference evidence="5 6" key="1">
    <citation type="submission" date="2020-06" db="EMBL/GenBank/DDBJ databases">
        <title>Description of novel acetic acid bacteria.</title>
        <authorList>
            <person name="Sombolestani A."/>
        </authorList>
    </citation>
    <scope>NUCLEOTIDE SEQUENCE [LARGE SCALE GENOMIC DNA]</scope>
    <source>
        <strain evidence="5 6">LMG 31431</strain>
    </source>
</reference>
<keyword evidence="5" id="KW-0969">Cilium</keyword>
<evidence type="ECO:0000313" key="6">
    <source>
        <dbReference type="Proteomes" id="UP000534870"/>
    </source>
</evidence>
<dbReference type="InterPro" id="IPR001492">
    <property type="entry name" value="Flagellin"/>
</dbReference>
<dbReference type="PANTHER" id="PTHR42792:SF1">
    <property type="entry name" value="FLAGELLAR HOOK-ASSOCIATED PROTEIN 3"/>
    <property type="match status" value="1"/>
</dbReference>
<dbReference type="GO" id="GO:0005198">
    <property type="term" value="F:structural molecule activity"/>
    <property type="evidence" value="ECO:0007669"/>
    <property type="project" value="InterPro"/>
</dbReference>
<sequence length="359" mass="36354">MSTTIGQYGDAGASLILSSGIKDMNLENETLSWETSAGTLSETYAGLGSTRSTAISLTPQITQVGAWQANITNAQTNLTVTATALTQLVSQAQSMATSLVGISGTTSPGAVTSVAVQATSTLTELQSVLNTSSGSGYVFSGNDSNTPPINGNMPLANSALAAQISDIVGTLGSAGASSVMANATTAASDPSLSVFSPSLSVSPGAAVGLQRSVVTGDNSSIAVGIVATQGTATSSASSTSTGSPIRDLMRDMMIMSSMKNMSPSTSGFSDLVNQLNASLTTTIGQLTDMESTVGVTQDGLTSQSTLLTSVQSMLKTQLSNARDADIASVATETSELNTRLEASYILVSDMKNMTLANYI</sequence>
<evidence type="ECO:0000256" key="1">
    <source>
        <dbReference type="ARBA" id="ARBA00004365"/>
    </source>
</evidence>
<dbReference type="SUPFAM" id="SSF64518">
    <property type="entry name" value="Phase 1 flagellin"/>
    <property type="match status" value="1"/>
</dbReference>
<keyword evidence="5" id="KW-0282">Flagellum</keyword>
<evidence type="ECO:0000256" key="2">
    <source>
        <dbReference type="ARBA" id="ARBA00005709"/>
    </source>
</evidence>
<dbReference type="Gene3D" id="1.20.1330.10">
    <property type="entry name" value="f41 fragment of flagellin, N-terminal domain"/>
    <property type="match status" value="1"/>
</dbReference>
<protein>
    <submittedName>
        <fullName evidence="5">Flagellin</fullName>
    </submittedName>
</protein>
<dbReference type="RefSeq" id="WP_176638995.1">
    <property type="nucleotide sequence ID" value="NZ_JABXXP010000023.1"/>
</dbReference>
<dbReference type="InterPro" id="IPR046358">
    <property type="entry name" value="Flagellin_C"/>
</dbReference>
<comment type="caution">
    <text evidence="5">The sequence shown here is derived from an EMBL/GenBank/DDBJ whole genome shotgun (WGS) entry which is preliminary data.</text>
</comment>
<keyword evidence="3" id="KW-0975">Bacterial flagellum</keyword>
<proteinExistence type="inferred from homology"/>
<dbReference type="AlphaFoldDB" id="A0A7Y7IUA4"/>